<evidence type="ECO:0000313" key="5">
    <source>
        <dbReference type="Proteomes" id="UP000663829"/>
    </source>
</evidence>
<evidence type="ECO:0000259" key="2">
    <source>
        <dbReference type="Pfam" id="PF18885"/>
    </source>
</evidence>
<dbReference type="Proteomes" id="UP000663829">
    <property type="component" value="Unassembled WGS sequence"/>
</dbReference>
<dbReference type="EMBL" id="CAJNOQ010006433">
    <property type="protein sequence ID" value="CAF1135178.1"/>
    <property type="molecule type" value="Genomic_DNA"/>
</dbReference>
<feature type="domain" description="DUF5648" evidence="2">
    <location>
        <begin position="30"/>
        <end position="175"/>
    </location>
</feature>
<feature type="chain" id="PRO_5036225791" description="DUF5648 domain-containing protein" evidence="1">
    <location>
        <begin position="24"/>
        <end position="223"/>
    </location>
</feature>
<evidence type="ECO:0000313" key="4">
    <source>
        <dbReference type="EMBL" id="CAF3898871.1"/>
    </source>
</evidence>
<comment type="caution">
    <text evidence="3">The sequence shown here is derived from an EMBL/GenBank/DDBJ whole genome shotgun (WGS) entry which is preliminary data.</text>
</comment>
<gene>
    <name evidence="3" type="ORF">GPM918_LOCUS20399</name>
    <name evidence="4" type="ORF">SRO942_LOCUS20396</name>
</gene>
<dbReference type="AlphaFoldDB" id="A0A814RK49"/>
<name>A0A814RK49_9BILA</name>
<keyword evidence="1" id="KW-0732">Signal</keyword>
<accession>A0A814RK49</accession>
<reference evidence="3" key="1">
    <citation type="submission" date="2021-02" db="EMBL/GenBank/DDBJ databases">
        <authorList>
            <person name="Nowell W R."/>
        </authorList>
    </citation>
    <scope>NUCLEOTIDE SEQUENCE</scope>
</reference>
<dbReference type="OrthoDB" id="9987595at2759"/>
<protein>
    <recommendedName>
        <fullName evidence="2">DUF5648 domain-containing protein</fullName>
    </recommendedName>
</protein>
<sequence>MLRCNLTKLLLLLIVLIVPTLEGGTVPFYRYSNSNDHFYTTNADEIGTTTPGALGRFGYRYEAVACEIFPSALSAVNIVPLYRYVSTSSPRHFYSINWQEIGTHTPGVATNGYRSEGIAGYVYPTKQPGTCPLYRYIKNREQRHFYTVNPCEIGSITPGVVGQHGYRFEQIAAYVHVQHVSDVSLPGHKFFRNDRDSVGGGCVFYVKDSVPSVEAARRTDLKS</sequence>
<feature type="signal peptide" evidence="1">
    <location>
        <begin position="1"/>
        <end position="23"/>
    </location>
</feature>
<dbReference type="Pfam" id="PF18885">
    <property type="entry name" value="DUF5648"/>
    <property type="match status" value="1"/>
</dbReference>
<evidence type="ECO:0000313" key="3">
    <source>
        <dbReference type="EMBL" id="CAF1135178.1"/>
    </source>
</evidence>
<dbReference type="InterPro" id="IPR043708">
    <property type="entry name" value="DUF5648"/>
</dbReference>
<proteinExistence type="predicted"/>
<dbReference type="EMBL" id="CAJOBC010006433">
    <property type="protein sequence ID" value="CAF3898871.1"/>
    <property type="molecule type" value="Genomic_DNA"/>
</dbReference>
<keyword evidence="5" id="KW-1185">Reference proteome</keyword>
<dbReference type="Proteomes" id="UP000681722">
    <property type="component" value="Unassembled WGS sequence"/>
</dbReference>
<organism evidence="3 5">
    <name type="scientific">Didymodactylos carnosus</name>
    <dbReference type="NCBI Taxonomy" id="1234261"/>
    <lineage>
        <taxon>Eukaryota</taxon>
        <taxon>Metazoa</taxon>
        <taxon>Spiralia</taxon>
        <taxon>Gnathifera</taxon>
        <taxon>Rotifera</taxon>
        <taxon>Eurotatoria</taxon>
        <taxon>Bdelloidea</taxon>
        <taxon>Philodinida</taxon>
        <taxon>Philodinidae</taxon>
        <taxon>Didymodactylos</taxon>
    </lineage>
</organism>
<evidence type="ECO:0000256" key="1">
    <source>
        <dbReference type="SAM" id="SignalP"/>
    </source>
</evidence>